<feature type="domain" description="VWFA" evidence="20">
    <location>
        <begin position="6"/>
        <end position="214"/>
    </location>
</feature>
<evidence type="ECO:0000313" key="21">
    <source>
        <dbReference type="EMBL" id="ROT35695.1"/>
    </source>
</evidence>
<comment type="similarity">
    <text evidence="3">Belongs to the ku80 family.</text>
</comment>
<keyword evidence="11" id="KW-0067">ATP-binding</keyword>
<dbReference type="OrthoDB" id="30826at2759"/>
<dbReference type="InterPro" id="IPR014893">
    <property type="entry name" value="Ku_PK_bind"/>
</dbReference>
<dbReference type="GO" id="GO:0003684">
    <property type="term" value="F:damaged DNA binding"/>
    <property type="evidence" value="ECO:0007669"/>
    <property type="project" value="InterPro"/>
</dbReference>
<gene>
    <name evidence="21" type="ORF">SODALDRAFT_282901</name>
</gene>
<keyword evidence="16" id="KW-0539">Nucleus</keyword>
<dbReference type="GeneID" id="39576844"/>
<dbReference type="EC" id="3.6.4.12" evidence="4"/>
<dbReference type="InterPro" id="IPR006164">
    <property type="entry name" value="DNA_bd_Ku70/Ku80"/>
</dbReference>
<evidence type="ECO:0000256" key="5">
    <source>
        <dbReference type="ARBA" id="ARBA00021792"/>
    </source>
</evidence>
<evidence type="ECO:0000259" key="20">
    <source>
        <dbReference type="PROSITE" id="PS50234"/>
    </source>
</evidence>
<evidence type="ECO:0000256" key="1">
    <source>
        <dbReference type="ARBA" id="ARBA00004123"/>
    </source>
</evidence>
<dbReference type="FunFam" id="3.40.50.410:FF:000073">
    <property type="entry name" value="ATP-dependent DNA helicase II subunit 2"/>
    <property type="match status" value="1"/>
</dbReference>
<keyword evidence="6" id="KW-0158">Chromosome</keyword>
<dbReference type="GO" id="GO:0005524">
    <property type="term" value="F:ATP binding"/>
    <property type="evidence" value="ECO:0007669"/>
    <property type="project" value="UniProtKB-KW"/>
</dbReference>
<evidence type="ECO:0000313" key="22">
    <source>
        <dbReference type="Proteomes" id="UP000272025"/>
    </source>
</evidence>
<dbReference type="GO" id="GO:0006303">
    <property type="term" value="P:double-strand break repair via nonhomologous end joining"/>
    <property type="evidence" value="ECO:0007669"/>
    <property type="project" value="InterPro"/>
</dbReference>
<dbReference type="InterPro" id="IPR024193">
    <property type="entry name" value="Ku80"/>
</dbReference>
<dbReference type="PANTHER" id="PTHR12604:SF4">
    <property type="entry name" value="X-RAY REPAIR CROSS-COMPLEMENTING PROTEIN 5"/>
    <property type="match status" value="1"/>
</dbReference>
<dbReference type="InterPro" id="IPR016194">
    <property type="entry name" value="SPOC-like_C_dom_sf"/>
</dbReference>
<keyword evidence="22" id="KW-1185">Reference proteome</keyword>
<dbReference type="PANTHER" id="PTHR12604">
    <property type="entry name" value="KU AUTOANTIGEN DNA HELICASE"/>
    <property type="match status" value="1"/>
</dbReference>
<dbReference type="EMBL" id="ML119060">
    <property type="protein sequence ID" value="ROT35695.1"/>
    <property type="molecule type" value="Genomic_DNA"/>
</dbReference>
<comment type="function">
    <text evidence="17">Single-stranded DNA-dependent ATP-dependent helicase. Involved in non-homologous end joining (NHEJ) DNA double strand break repair. DNA-binding is sequence-independent but has a high affinity to nicks in double-stranded DNA and to the ends of duplex DNA. Binds to naturally occurring chromosomal ends, and therefore provides chromosomal end protection. Required also for telomere recombination to repair telomeric ends in the absence of telomerase. KU70, of the KU70/KU80 heterodimer, binds to the stem loop of TLC1, the RNA component of telomerase. Involved in telomere maintenance. Interacts with telomeric repeats and subtelomeric sequences thereby controlling telomere length and protecting against subtelomeric rearrangement. Maintains telomeric chromatin, which is involved in silencing the expression of genes located at the telomere. Required for mating-type switching.</text>
</comment>
<keyword evidence="14" id="KW-0233">DNA recombination</keyword>
<organism evidence="21 22">
    <name type="scientific">Sodiomyces alkalinus (strain CBS 110278 / VKM F-3762 / F11)</name>
    <name type="common">Alkaliphilic filamentous fungus</name>
    <dbReference type="NCBI Taxonomy" id="1314773"/>
    <lineage>
        <taxon>Eukaryota</taxon>
        <taxon>Fungi</taxon>
        <taxon>Dikarya</taxon>
        <taxon>Ascomycota</taxon>
        <taxon>Pezizomycotina</taxon>
        <taxon>Sordariomycetes</taxon>
        <taxon>Hypocreomycetidae</taxon>
        <taxon>Glomerellales</taxon>
        <taxon>Plectosphaerellaceae</taxon>
        <taxon>Sodiomyces</taxon>
    </lineage>
</organism>
<evidence type="ECO:0000256" key="16">
    <source>
        <dbReference type="ARBA" id="ARBA00023242"/>
    </source>
</evidence>
<dbReference type="Gene3D" id="1.25.40.240">
    <property type="entry name" value="Ku, C-terminal domain"/>
    <property type="match status" value="1"/>
</dbReference>
<dbReference type="GO" id="GO:0006310">
    <property type="term" value="P:DNA recombination"/>
    <property type="evidence" value="ECO:0007669"/>
    <property type="project" value="UniProtKB-KW"/>
</dbReference>
<dbReference type="RefSeq" id="XP_028463501.1">
    <property type="nucleotide sequence ID" value="XM_028608366.1"/>
</dbReference>
<dbReference type="GO" id="GO:0003690">
    <property type="term" value="F:double-stranded DNA binding"/>
    <property type="evidence" value="ECO:0007669"/>
    <property type="project" value="TreeGrafter"/>
</dbReference>
<dbReference type="Proteomes" id="UP000272025">
    <property type="component" value="Unassembled WGS sequence"/>
</dbReference>
<dbReference type="Gene3D" id="3.40.50.410">
    <property type="entry name" value="von Willebrand factor, type A domain"/>
    <property type="match status" value="1"/>
</dbReference>
<keyword evidence="8" id="KW-0227">DNA damage</keyword>
<dbReference type="SUPFAM" id="SSF101420">
    <property type="entry name" value="C-terminal domain of Ku80"/>
    <property type="match status" value="1"/>
</dbReference>
<dbReference type="GO" id="GO:0043564">
    <property type="term" value="C:Ku70:Ku80 complex"/>
    <property type="evidence" value="ECO:0007669"/>
    <property type="project" value="InterPro"/>
</dbReference>
<dbReference type="Gene3D" id="1.10.1600.10">
    <property type="match status" value="1"/>
</dbReference>
<dbReference type="GO" id="GO:0000723">
    <property type="term" value="P:telomere maintenance"/>
    <property type="evidence" value="ECO:0007669"/>
    <property type="project" value="InterPro"/>
</dbReference>
<evidence type="ECO:0000256" key="2">
    <source>
        <dbReference type="ARBA" id="ARBA00004574"/>
    </source>
</evidence>
<reference evidence="21 22" key="1">
    <citation type="journal article" date="2018" name="Mol. Ecol.">
        <title>The obligate alkalophilic soda-lake fungus Sodiomyces alkalinus has shifted to a protein diet.</title>
        <authorList>
            <person name="Grum-Grzhimaylo A.A."/>
            <person name="Falkoski D.L."/>
            <person name="van den Heuvel J."/>
            <person name="Valero-Jimenez C.A."/>
            <person name="Min B."/>
            <person name="Choi I.G."/>
            <person name="Lipzen A."/>
            <person name="Daum C.G."/>
            <person name="Aanen D.K."/>
            <person name="Tsang A."/>
            <person name="Henrissat B."/>
            <person name="Bilanenko E.N."/>
            <person name="de Vries R.P."/>
            <person name="van Kan J.A.L."/>
            <person name="Grigoriev I.V."/>
            <person name="Debets A.J.M."/>
        </authorList>
    </citation>
    <scope>NUCLEOTIDE SEQUENCE [LARGE SCALE GENOMIC DNA]</scope>
    <source>
        <strain evidence="21 22">F11</strain>
    </source>
</reference>
<dbReference type="PROSITE" id="PS50234">
    <property type="entry name" value="VWFA"/>
    <property type="match status" value="1"/>
</dbReference>
<evidence type="ECO:0000256" key="13">
    <source>
        <dbReference type="ARBA" id="ARBA00023125"/>
    </source>
</evidence>
<accession>A0A3N2PME3</accession>
<keyword evidence="13" id="KW-0238">DNA-binding</keyword>
<evidence type="ECO:0000256" key="6">
    <source>
        <dbReference type="ARBA" id="ARBA00022454"/>
    </source>
</evidence>
<evidence type="ECO:0000256" key="14">
    <source>
        <dbReference type="ARBA" id="ARBA00023172"/>
    </source>
</evidence>
<dbReference type="PIRSF" id="PIRSF016570">
    <property type="entry name" value="Ku80"/>
    <property type="match status" value="1"/>
</dbReference>
<evidence type="ECO:0000256" key="15">
    <source>
        <dbReference type="ARBA" id="ARBA00023204"/>
    </source>
</evidence>
<dbReference type="Pfam" id="PF02735">
    <property type="entry name" value="Ku"/>
    <property type="match status" value="1"/>
</dbReference>
<dbReference type="InterPro" id="IPR005161">
    <property type="entry name" value="Ku_N"/>
</dbReference>
<dbReference type="InterPro" id="IPR036494">
    <property type="entry name" value="Ku_C_sf"/>
</dbReference>
<evidence type="ECO:0000256" key="10">
    <source>
        <dbReference type="ARBA" id="ARBA00022806"/>
    </source>
</evidence>
<dbReference type="STRING" id="1314773.A0A3N2PME3"/>
<sequence>MADKQASVFIIDVGTPMGDCHNGRVQSDLDYSLRYVWDKITTIVAASRKTWTVGVIGLRTDETRHIDSIQDEAGYENISILQEIGPMTMSSLKDLQAVIKPSNTETGDALSAIVVALQMLSTFTKKLKYTRRVYLITDGTAPIDADGMDQIVEKADEDGVEVIVLGVDFDDPEYGFKEEDKPTQKKHNEALLKDLVSRCKDAHFATIAEAIDEVDNPRIKTTRPYKTYDGLLTLGDPKDPKHPSPMSIHVERYFKTKLAAPPSASTVVVKSGQQTTQSQHLDGEEMEGIEGITNFAAVKQARNYKVDDPKAPGGKRDVEFDSLAKGYEYGRTAVHISESEWNITKLETTKSFSILGFVADDKYEPFLSMGESCMTVASKYDERSRLALSSLIHALYERSSYAVARIVLKDGKDPLLVLLAPCVDPDFECLYDVPLPFAEDVRSYQFPPLDRVVTVTGQTLTNHRLLPTDELSFAMSNYVDAMDLDTFGKNDNGQPAEYAPIDESFNPVIHRINQAVRDRALKSNGKIEPIPPTLVRYATPPEDLIAMSKREINSLIEAAEVKKVPPKAKSKRKRETVKPLSGLDVDALLDAQPKRPRLVTRDNAIPEFKQAVSSAMDMEHIQEASKQMGEVIRGLVTDSFGDSLYARALEAMSVMRTELIELDEPDIYNAFARDFKKRLLAGELGGDRREMWWKVRTSRLGLIDQTQSELSGVTSEEAQEVCETQSSCHCVRLASLPPFPSRSAMHLPLGQRMRKLTRPSVSQSKVAKSTRCNDFTVLLK</sequence>
<keyword evidence="7" id="KW-0547">Nucleotide-binding</keyword>
<keyword evidence="9" id="KW-0378">Hydrolase</keyword>
<keyword evidence="15" id="KW-0234">DNA repair</keyword>
<dbReference type="Pfam" id="PF03731">
    <property type="entry name" value="Ku_N"/>
    <property type="match status" value="1"/>
</dbReference>
<evidence type="ECO:0000256" key="3">
    <source>
        <dbReference type="ARBA" id="ARBA00007726"/>
    </source>
</evidence>
<protein>
    <recommendedName>
        <fullName evidence="5">ATP-dependent DNA helicase II subunit 2</fullName>
        <ecNumber evidence="4">3.6.4.12</ecNumber>
    </recommendedName>
    <alternativeName>
        <fullName evidence="18">ATP-dependent DNA helicase II subunit Ku80</fullName>
    </alternativeName>
</protein>
<dbReference type="GO" id="GO:0016787">
    <property type="term" value="F:hydrolase activity"/>
    <property type="evidence" value="ECO:0007669"/>
    <property type="project" value="UniProtKB-KW"/>
</dbReference>
<dbReference type="GO" id="GO:0003678">
    <property type="term" value="F:DNA helicase activity"/>
    <property type="evidence" value="ECO:0007669"/>
    <property type="project" value="UniProtKB-EC"/>
</dbReference>
<proteinExistence type="inferred from homology"/>
<dbReference type="SUPFAM" id="SSF100939">
    <property type="entry name" value="SPOC domain-like"/>
    <property type="match status" value="1"/>
</dbReference>
<dbReference type="SUPFAM" id="SSF53300">
    <property type="entry name" value="vWA-like"/>
    <property type="match status" value="1"/>
</dbReference>
<name>A0A3N2PME3_SODAK</name>
<evidence type="ECO:0000256" key="19">
    <source>
        <dbReference type="ARBA" id="ARBA00047995"/>
    </source>
</evidence>
<evidence type="ECO:0000256" key="4">
    <source>
        <dbReference type="ARBA" id="ARBA00012551"/>
    </source>
</evidence>
<dbReference type="CDD" id="cd00873">
    <property type="entry name" value="KU80"/>
    <property type="match status" value="1"/>
</dbReference>
<comment type="subcellular location">
    <subcellularLocation>
        <location evidence="2">Chromosome</location>
        <location evidence="2">Telomere</location>
    </subcellularLocation>
    <subcellularLocation>
        <location evidence="1">Nucleus</location>
    </subcellularLocation>
</comment>
<keyword evidence="10" id="KW-0347">Helicase</keyword>
<evidence type="ECO:0000256" key="18">
    <source>
        <dbReference type="ARBA" id="ARBA00031847"/>
    </source>
</evidence>
<comment type="catalytic activity">
    <reaction evidence="19">
        <text>ATP + H2O = ADP + phosphate + H(+)</text>
        <dbReference type="Rhea" id="RHEA:13065"/>
        <dbReference type="ChEBI" id="CHEBI:15377"/>
        <dbReference type="ChEBI" id="CHEBI:15378"/>
        <dbReference type="ChEBI" id="CHEBI:30616"/>
        <dbReference type="ChEBI" id="CHEBI:43474"/>
        <dbReference type="ChEBI" id="CHEBI:456216"/>
        <dbReference type="EC" id="3.6.4.12"/>
    </reaction>
</comment>
<evidence type="ECO:0000256" key="17">
    <source>
        <dbReference type="ARBA" id="ARBA00024890"/>
    </source>
</evidence>
<evidence type="ECO:0000256" key="8">
    <source>
        <dbReference type="ARBA" id="ARBA00022763"/>
    </source>
</evidence>
<keyword evidence="12" id="KW-0779">Telomere</keyword>
<dbReference type="GO" id="GO:0000781">
    <property type="term" value="C:chromosome, telomeric region"/>
    <property type="evidence" value="ECO:0007669"/>
    <property type="project" value="UniProtKB-SubCell"/>
</dbReference>
<dbReference type="InterPro" id="IPR036465">
    <property type="entry name" value="vWFA_dom_sf"/>
</dbReference>
<dbReference type="Pfam" id="PF08785">
    <property type="entry name" value="Ku_PK_bind"/>
    <property type="match status" value="1"/>
</dbReference>
<evidence type="ECO:0000256" key="11">
    <source>
        <dbReference type="ARBA" id="ARBA00022840"/>
    </source>
</evidence>
<evidence type="ECO:0000256" key="12">
    <source>
        <dbReference type="ARBA" id="ARBA00022895"/>
    </source>
</evidence>
<dbReference type="AlphaFoldDB" id="A0A3N2PME3"/>
<dbReference type="InterPro" id="IPR002035">
    <property type="entry name" value="VWF_A"/>
</dbReference>
<dbReference type="SMART" id="SM00559">
    <property type="entry name" value="Ku78"/>
    <property type="match status" value="1"/>
</dbReference>
<dbReference type="Gene3D" id="2.40.290.10">
    <property type="match status" value="1"/>
</dbReference>
<evidence type="ECO:0000256" key="7">
    <source>
        <dbReference type="ARBA" id="ARBA00022741"/>
    </source>
</evidence>
<evidence type="ECO:0000256" key="9">
    <source>
        <dbReference type="ARBA" id="ARBA00022801"/>
    </source>
</evidence>
<dbReference type="GO" id="GO:0042162">
    <property type="term" value="F:telomeric DNA binding"/>
    <property type="evidence" value="ECO:0007669"/>
    <property type="project" value="InterPro"/>
</dbReference>
<dbReference type="FunFam" id="1.10.1600.10:FF:000002">
    <property type="entry name" value="X-ray repair cross-complementing protein 5"/>
    <property type="match status" value="1"/>
</dbReference>